<dbReference type="CDD" id="cd00063">
    <property type="entry name" value="FN3"/>
    <property type="match status" value="8"/>
</dbReference>
<evidence type="ECO:0000259" key="1">
    <source>
        <dbReference type="PROSITE" id="PS50853"/>
    </source>
</evidence>
<feature type="domain" description="Fibronectin type-III" evidence="1">
    <location>
        <begin position="4175"/>
        <end position="4261"/>
    </location>
</feature>
<feature type="domain" description="Fibronectin type-III" evidence="1">
    <location>
        <begin position="4782"/>
        <end position="4871"/>
    </location>
</feature>
<feature type="domain" description="Fibronectin type-III" evidence="1">
    <location>
        <begin position="3740"/>
        <end position="3826"/>
    </location>
</feature>
<feature type="domain" description="Fibronectin type-III" evidence="1">
    <location>
        <begin position="3477"/>
        <end position="3564"/>
    </location>
</feature>
<organism evidence="2 3">
    <name type="scientific">Aldrovandia affinis</name>
    <dbReference type="NCBI Taxonomy" id="143900"/>
    <lineage>
        <taxon>Eukaryota</taxon>
        <taxon>Metazoa</taxon>
        <taxon>Chordata</taxon>
        <taxon>Craniata</taxon>
        <taxon>Vertebrata</taxon>
        <taxon>Euteleostomi</taxon>
        <taxon>Actinopterygii</taxon>
        <taxon>Neopterygii</taxon>
        <taxon>Teleostei</taxon>
        <taxon>Notacanthiformes</taxon>
        <taxon>Halosauridae</taxon>
        <taxon>Aldrovandia</taxon>
    </lineage>
</organism>
<feature type="domain" description="Fibronectin type-III" evidence="1">
    <location>
        <begin position="2004"/>
        <end position="2091"/>
    </location>
</feature>
<feature type="domain" description="Fibronectin type-III" evidence="1">
    <location>
        <begin position="3303"/>
        <end position="3389"/>
    </location>
</feature>
<feature type="domain" description="Fibronectin type-III" evidence="1">
    <location>
        <begin position="382"/>
        <end position="467"/>
    </location>
</feature>
<dbReference type="SUPFAM" id="SSF49265">
    <property type="entry name" value="Fibronectin type III"/>
    <property type="match status" value="33"/>
</dbReference>
<feature type="domain" description="Fibronectin type-III" evidence="1">
    <location>
        <begin position="1308"/>
        <end position="1394"/>
    </location>
</feature>
<feature type="domain" description="Fibronectin type-III" evidence="1">
    <location>
        <begin position="213"/>
        <end position="296"/>
    </location>
</feature>
<dbReference type="PANTHER" id="PTHR47135:SF3">
    <property type="entry name" value="FIBRONECTIN TYPE-III DOMAIN-CONTAINING PROTEIN"/>
    <property type="match status" value="1"/>
</dbReference>
<sequence>MGSVNSLLPNTVYIVEVEAIDIALNVLSSAEVEEITAPDVPTIEQAYSKQSDSITVEFSAKTGASSYVLRAESVTREFFSETPVSASPGTVLHLQPYTNYILSVMSVNSGGMSQPSLPVEVKTVVAAPKLNSTALSNSTILLTWDRVEDTVLYTLCIIMEGSDTRVKLNTTDTSVAFNDLEPGTTYCIKGNAWDPHSIPGDDFTVCQITCPPTPGSVQVTLTADGSHDMTVHWEAVHGADRYLALSTTGQKCTSSDTHCVISPLSCGQNHSITVTAINQAGPSGPSQPEDFLTFPCPPKSIWVEEPVPGNCTMLWSEVPWVDYYKAFVKRDDGSEELCNTTSNTCNYCCECGFTYFMNVFAYNRAGSSPPGHVLNYTTIPCCPEDVSILLVSTETLEIMWSPVRGAEVYETKAAGTSDLIHCNDTAPVCALSDLKCNTKYSVVVRPCSELRGCNNTCRPHTEETAPCTPEILGITQTNASCFNVSWSASNKEANYTVNVVGETESHTCHSTGTSCEVPTYHVALPMSLMVIQVTQAMTNVTWSAATAAESYVTSLTSPRGDAKCRTLDTHCLMGCITCGTNYTVSLEAISSKGQKSECTYHGFSSSACCPSSVKLYRMANNTIRVYWRSSGNLNNYTADLYGANSNYTCTPLPGGHSCDVSEIMCGDVYTAVVAPLSRDGMKIKFCPKRMYSALSAVTSISVDYSCSSGSVTVNWRTVFGADSYRAAAVDSSGTVLSCTSQSENCQIMGVTCGERYLVQVTAISNSCESTANATTHFETVPCPPTDLELYRECSSNVIIFSWAPTNHTSYYVATAIDSNGERTNCITVETSCLFTHTFCGRGYQFIVYSVSGASQCKSGQSSPVHIRTAPCAPKNLVTSSECYSDVLISTWNEAPGAISYLVEAWGNTKQHNRYNCSSVTNSCAIPGVHCGESLTMWIYAFDEDCNSEKALGEVAETVPCVPQNVSAVMECNSNAITMYWEYSHGAVFYIGTAVHSDGTMSTCVTTETTCRIEGLHCGQTYSAFIIASNFNCNSSASLHVSVDTAPCPPGQVEASLDCAGNYALVTWQSLMGGASYTATAEDEEGGLLSCSTFNDSCKIPELKCGKKYAVSVIYRNGRCPSMPSTSIEMDSVPCGPNNMQTHVDCGTGVLNVGWDASAHAEGYTTVVEAGNGEKTYCNSSETQCSFDTLECGLSYTVKVKSVTGSCLSMPSKEIIQEGPCVPTNVTVEHSCEESSAMMMWEASRGATSYIVTAVGEDGHAHECISDGTACILTDLHCSQVYTVAVSAVDDKCTSLQSQTITLSTVPCPPSHVEARIDCMSNTATVSWDASPNAVSYSGWAVGTDGHNVSCDSSSPDCQMAGLHCGQEYAFTVLATDGSCRSPKSTEIRKETAPCTLQNMAIHLACHSNLLMVTWDPSAFPVNYSAIARAADGTEQSCHSQLEPSCGIDNLSCGQEYSVTVTASNSHCHGPTSAAQTIETVPCVPQNVMGHMECDTNILTTSWSRSPGASTYTATLSGSGGYSEACSTSDLTCTFSSLQCAQPYTFSVVAHDLHCDSSASSTVSTATGPCDPQNVDTTLHCETNMVIVSWDASAGASRYMVLARDEEEQLSSCSTTDTSCQLNQLNCGDTYNISVLADDGICNSSSQPRVVIETAPCPPVIENHSLDCATNIASVSWGSDDNAVEFHINGTSTLGLKTSCSTTSTACELSDLECGQTYTIYGTALGQECKSGPSSGVNIVTAPCAVSMAYSSYDCATNIALVNWDDSRGRDSFYTCVEGDGHTDCCSTDETMCTFTSLQCGQHYDVNVKALASHCNSSQTSSPSINTVPCAPQNVSASLMCANNTAVVTWAATEGAVNYSVIALGRDGDNKHCHTTDTTCNLPMMHCGQTYLITVTPSSEICSGFPSKAIAYTAGPCPPNHVTVALQCDGNIGAVSWESVIGAEMYMATARGVDGHEDTCHSNSTNCSITDLHCGSTYSISVITYMRGCHSDPSPGTSFTTAICPPINLEGHTSCETSILTIMWDPSPVRNVKYFLVSQKEGGGSTTYSTTDTSLFMSGSECGESYSIRVITQDSICNSSLSLPLEQNTAPCPPTNLGAHVDCGTNRGTISWLPGRGGVIYVAEAVGAHGHRVSCSSNSTSCSMKVDCGSQYRATVISSNDVCNSTLDNTIGFDSAPCLPGNVEAMLECSSNELMVTWQQSPGMVAYTALAIATNGYRASCNTSSTACTIESLRCGQTYSIAVTTSSIDCGVIEGSDYEVISAPCEPLNPGLDLNCSNNVATVFWDHRVTQQTYSVTAVDGQGQSSICDTTGSNCTFDQLSCGETYSFSIVGWTDQCRTAASPTMELHAVPCIPTHVSASVDCDTGIASIVWDAARGAVSYLVQAQGSGGHSTSCVNTDTQCAINDMKCGQDYIIVIIVMGHDGNCNSLASEPVTVTTGPCPHTSLKASLDCSTNMAAISWVPGDGTLLYTASAESSPLGHSVSCATNGSGCDIASMQCGQRYRVSVVGMGHTCTSITGSWIAINTAPCVPTQVTVRSSCSSNVASVSWTAAQGALMYIAAAEDRYGNMVTCNTSDTACNITGLLCGRAYNVSVTAMDETCVGGKSEIHMLKTAPCVPAAVETYLVCETGDFTISWQPSEGAQRYHASVRSSDGRDLVYDADNTTCFFPTLPCGDTYSITVYAYDDACNSSLSPAVLVTTAPCPPLSVLVNVDCGTSITTVFWDSSVHGVLYTVLATDANGDSSTCTTADTNCALTTLRCGTLYNMTVSGSRDGCMGALTSQQTFRTAPCVPVLIEVEMDCLSDSAWVVWEESVGAEMYTASAVDDTDRVYQCGAADNTCTVPDLQCGQHYTFTVTALDRQCTSVPSNAIDSESAPCPPQNVQATVGCDNRTASISWAVSYLALTYTATLERTDGETSCCTTDGTSCDIADLPCGEMYVLTVAAEGHTCNSSQSQGSIIRTASLNCANNVARASWNHSKGGQVYLVQASGSDGHSASCNSYKTSCSIATLHCGQTYNLTVVAQDSSCTSAESQPAMVKTVPCITQNVSTDINCELNSMSISWEETDGADSYTATLQDSDGRSTTCNTLGTNSCDVTGLNCGKVYHVTVQASDGYCTSSPSLVTDSHSVPCMAGHIAALMDCETQTALVSWYFSAGALSYSVTMETVSGHALTCMTEDTNCEMSGLACGERYSVSVLAKGEICSKIARMAGQLLTQPCLPLNVHVEYSQSIGQLIWDRSKGATSYSAEAITSQGLTSTCNTDETACVLHDLECSQVYNITVSAHNQACRDVATSQAIALTTEPCPPAHVEAQFNCETGMASVSWEQSYIAVGYAAFLEGRNGHSSSCITTETSCSVDDLLCGTVYYVRVRALGNVLSSEDSISITLTTAPCVPEDVDVQFDCETDTAVVTWSWSEGAESYTASVMEADGYVSSCSTDENFCNITDLGCGQTYNLSLTSINEQCEILSLTGITFHTRPCTPLHLNVDLQCGTNTATLSWTERDEVELYAAQAMTSSGAYAVSCNSTGSTCVFSNLHCGETYRFTVTAYSSQCQSELSDTVEVITAPCQPGVMTTHGSCSSDTVSLVWEETRGAYVYIVTAVGDLGYITAFNTTDTSLTVSLPCGQIYSLSLVAQDDRCDSPSSMTAEYRTAPCVPRHVTGYGECEDSVGSVSWARSDGAESYTAVAVGEDDDDTHMCNTDSTSCTWTDLHCGEVYTVHVIANNGYMCSSEPSNSTIINMAPCVPQNLVSTLNCDQKVVSLSWEASKGADVYLVIAESGSGHKVEFSSHITSAHISALECGQVYFLTVTAVGLTCTSAPSSALSLQTEPCAPTDVTSQLDCVTNILLVSWAAAEGAEFYTAKVETEDGQSAICMSSDLQCGIANLICGQNYTASITASRPQCHSTPSESSSLRSAPCVPQNVSTVMDCADNTALVSWSYSLGAKSYEAIAQGNGQNQITCETTTLNCVLTGLTCGTTYTVWVVAIEGNCVTLLSEPVLLQSVPCTPEIGDVHLDCFTNSVLMDWGYVAGGRFYEAMAETSSGGISVCKTNHTNCEIVDLECGQVYTVTMVACDGQCNSSLSAGREVTSVPCAPQNVESRLDCATDSAHVTWESASGAEHYLVHAIGVEGHVAECSTTELECWVPDLMCSYIYNMSVVAIDQQCNVSESDVTQMASVPCVPQHVEARVDCETDEVSVSWEESYGATAYTAIAQGDGGYSYSCSTSGTVCQFSELLCGMSYSIEVSAADDACSSPLSSAVRVNTVPCEPQNVSAVVDCSSNTGVVTWEYGEGVLLYLVEAAGPDGHRTQCISLSTSCQLPDLHCGQKYNLTVTAQNGICESKAYLSLQSVSCEPHNVQATFKCISNSVSVTWERASGALYYDAVGKTTDEPMAHCSSNDTHCDLGQLPCGQTYDVSVSSVDESCTSVESLVVQVDTAPCPPMHVIAIINCRTNIMMVTWDSNDPRDTYRVTAAGTDNNVYHCNTSDTSCSITHLPCGQTFMVQVVAIRDGCESDPSQAVPVNSVSCKAQRVSGNLDCVTNSAWITWEPAMGAETYTVTALGGNKYNASCSTKQSPCNVPDLRCGVIYTFHVITANSHCESEPSDSFEMGTAPCALTTITAFTQCHSSIIQVMWELTEGSPLYIATAEGNDRSALTCNSTSTSCELTGAQCDIQYTIIVAASSDKCSSLRSPPHKIKTAPCAPHDVSLSMDCGVEGVAVSWAPSFIAESYQVTAQGRDGDLKTCDTTLTNCTVPALHCGQPYSFTVTASAHNCTSPASSGLTYNTVPCDPHNIQVQHQCASNSALLSWDRSAGSVKYFAWAHGNNGDTMHCASTGTSCTIEGLQCGAMYNFSVLSSDGICNGSLSEPILHGAVPCAPDGLKIRLLPMESDGNQVVRVSWNFVLCPLVEYLVEMAGRIWRDMLWMEYLVDVASYWTARPFFEIPLPCSSSYNVTLRSKNTAGIGPVSETISGTTAPCPPPSVTYNGDINYAVIAWNASGLATDFTVYKRSSTGRIEVCSTPMLFCQVTNVTLAAIEVTASNSAGESYPAVIPIPIPPDSIHGKR</sequence>
<feature type="domain" description="Fibronectin type-III" evidence="1">
    <location>
        <begin position="3914"/>
        <end position="4004"/>
    </location>
</feature>
<dbReference type="Proteomes" id="UP001221898">
    <property type="component" value="Unassembled WGS sequence"/>
</dbReference>
<accession>A0AAD7RI09</accession>
<feature type="domain" description="Fibronectin type-III" evidence="1">
    <location>
        <begin position="4262"/>
        <end position="4349"/>
    </location>
</feature>
<gene>
    <name evidence="2" type="ORF">AAFF_G00204430</name>
</gene>
<dbReference type="Gene3D" id="2.60.40.10">
    <property type="entry name" value="Immunoglobulins"/>
    <property type="match status" value="22"/>
</dbReference>
<feature type="domain" description="Fibronectin type-III" evidence="1">
    <location>
        <begin position="1395"/>
        <end position="1482"/>
    </location>
</feature>
<proteinExistence type="predicted"/>
<reference evidence="2" key="1">
    <citation type="journal article" date="2023" name="Science">
        <title>Genome structures resolve the early diversification of teleost fishes.</title>
        <authorList>
            <person name="Parey E."/>
            <person name="Louis A."/>
            <person name="Montfort J."/>
            <person name="Bouchez O."/>
            <person name="Roques C."/>
            <person name="Iampietro C."/>
            <person name="Lluch J."/>
            <person name="Castinel A."/>
            <person name="Donnadieu C."/>
            <person name="Desvignes T."/>
            <person name="Floi Bucao C."/>
            <person name="Jouanno E."/>
            <person name="Wen M."/>
            <person name="Mejri S."/>
            <person name="Dirks R."/>
            <person name="Jansen H."/>
            <person name="Henkel C."/>
            <person name="Chen W.J."/>
            <person name="Zahm M."/>
            <person name="Cabau C."/>
            <person name="Klopp C."/>
            <person name="Thompson A.W."/>
            <person name="Robinson-Rechavi M."/>
            <person name="Braasch I."/>
            <person name="Lecointre G."/>
            <person name="Bobe J."/>
            <person name="Postlethwait J.H."/>
            <person name="Berthelot C."/>
            <person name="Roest Crollius H."/>
            <person name="Guiguen Y."/>
        </authorList>
    </citation>
    <scope>NUCLEOTIDE SEQUENCE</scope>
    <source>
        <strain evidence="2">NC1722</strain>
    </source>
</reference>
<dbReference type="PROSITE" id="PS50853">
    <property type="entry name" value="FN3"/>
    <property type="match status" value="24"/>
</dbReference>
<evidence type="ECO:0000313" key="2">
    <source>
        <dbReference type="EMBL" id="KAJ8384528.1"/>
    </source>
</evidence>
<feature type="domain" description="Fibronectin type-III" evidence="1">
    <location>
        <begin position="2616"/>
        <end position="2702"/>
    </location>
</feature>
<dbReference type="PANTHER" id="PTHR47135">
    <property type="entry name" value="FIBRONECTIN TYPE III DOMAIN-CONTAINING PROTEIN 7"/>
    <property type="match status" value="1"/>
</dbReference>
<feature type="domain" description="Fibronectin type-III" evidence="1">
    <location>
        <begin position="2529"/>
        <end position="2615"/>
    </location>
</feature>
<feature type="domain" description="Fibronectin type-III" evidence="1">
    <location>
        <begin position="4434"/>
        <end position="4520"/>
    </location>
</feature>
<dbReference type="InterPro" id="IPR003961">
    <property type="entry name" value="FN3_dom"/>
</dbReference>
<protein>
    <recommendedName>
        <fullName evidence="1">Fibronectin type-III domain-containing protein</fullName>
    </recommendedName>
</protein>
<dbReference type="EMBL" id="JAINUG010000270">
    <property type="protein sequence ID" value="KAJ8384528.1"/>
    <property type="molecule type" value="Genomic_DNA"/>
</dbReference>
<feature type="domain" description="Fibronectin type-III" evidence="1">
    <location>
        <begin position="1567"/>
        <end position="1656"/>
    </location>
</feature>
<dbReference type="InterPro" id="IPR013783">
    <property type="entry name" value="Ig-like_fold"/>
</dbReference>
<dbReference type="InterPro" id="IPR036116">
    <property type="entry name" value="FN3_sf"/>
</dbReference>
<feature type="domain" description="Fibronectin type-III" evidence="1">
    <location>
        <begin position="783"/>
        <end position="871"/>
    </location>
</feature>
<feature type="domain" description="Fibronectin type-III" evidence="1">
    <location>
        <begin position="2877"/>
        <end position="2963"/>
    </location>
</feature>
<comment type="caution">
    <text evidence="2">The sequence shown here is derived from an EMBL/GenBank/DDBJ whole genome shotgun (WGS) entry which is preliminary data.</text>
</comment>
<keyword evidence="3" id="KW-1185">Reference proteome</keyword>
<feature type="domain" description="Fibronectin type-III" evidence="1">
    <location>
        <begin position="40"/>
        <end position="126"/>
    </location>
</feature>
<feature type="domain" description="Fibronectin type-III" evidence="1">
    <location>
        <begin position="961"/>
        <end position="1047"/>
    </location>
</feature>
<feature type="domain" description="Fibronectin type-III" evidence="1">
    <location>
        <begin position="1221"/>
        <end position="1307"/>
    </location>
</feature>
<evidence type="ECO:0000313" key="3">
    <source>
        <dbReference type="Proteomes" id="UP001221898"/>
    </source>
</evidence>
<feature type="domain" description="Fibronectin type-III" evidence="1">
    <location>
        <begin position="3651"/>
        <end position="3739"/>
    </location>
</feature>
<feature type="domain" description="Fibronectin type-III" evidence="1">
    <location>
        <begin position="3039"/>
        <end position="3129"/>
    </location>
</feature>
<dbReference type="SMART" id="SM00060">
    <property type="entry name" value="FN3"/>
    <property type="match status" value="40"/>
</dbReference>
<name>A0AAD7RI09_9TELE</name>
<feature type="domain" description="Fibronectin type-III" evidence="1">
    <location>
        <begin position="4695"/>
        <end position="4781"/>
    </location>
</feature>